<protein>
    <submittedName>
        <fullName evidence="1">Uncharacterized protein</fullName>
    </submittedName>
</protein>
<dbReference type="AlphaFoldDB" id="A0A0N0ME24"/>
<dbReference type="EMBL" id="JUFX02000215">
    <property type="protein sequence ID" value="KPH85986.1"/>
    <property type="molecule type" value="Genomic_DNA"/>
</dbReference>
<proteinExistence type="predicted"/>
<evidence type="ECO:0000313" key="2">
    <source>
        <dbReference type="Proteomes" id="UP000031553"/>
    </source>
</evidence>
<reference evidence="1 2" key="1">
    <citation type="submission" date="2015-07" db="EMBL/GenBank/DDBJ databases">
        <title>Draft Genome Sequence of Komagataeibacter intermedius Strain AF2, Isolated from Kombucha Tea.</title>
        <authorList>
            <person name="Santos R.A."/>
            <person name="Berretta A.A."/>
            <person name="Barud H.S."/>
            <person name="Ribeiro S.J."/>
            <person name="Gonzalez-Garcia L.N."/>
            <person name="Zucchi T.D."/>
            <person name="Goldman G.H."/>
            <person name="Riano-Pachon D.M."/>
        </authorList>
    </citation>
    <scope>NUCLEOTIDE SEQUENCE [LARGE SCALE GENOMIC DNA]</scope>
    <source>
        <strain evidence="1 2">AF2</strain>
    </source>
</reference>
<comment type="caution">
    <text evidence="1">The sequence shown here is derived from an EMBL/GenBank/DDBJ whole genome shotgun (WGS) entry which is preliminary data.</text>
</comment>
<dbReference type="InterPro" id="IPR053855">
    <property type="entry name" value="DUF6931"/>
</dbReference>
<accession>A0A0N0ME24</accession>
<gene>
    <name evidence="1" type="ORF">GLUCOINTEAF2_0203023</name>
</gene>
<dbReference type="Proteomes" id="UP000031553">
    <property type="component" value="Unassembled WGS sequence"/>
</dbReference>
<name>A0A0N0ME24_9PROT</name>
<dbReference type="RefSeq" id="WP_242407815.1">
    <property type="nucleotide sequence ID" value="NZ_JUFX02000215.1"/>
</dbReference>
<organism evidence="1 2">
    <name type="scientific">Komagataeibacter intermedius AF2</name>
    <dbReference type="NCBI Taxonomy" id="1458464"/>
    <lineage>
        <taxon>Bacteria</taxon>
        <taxon>Pseudomonadati</taxon>
        <taxon>Pseudomonadota</taxon>
        <taxon>Alphaproteobacteria</taxon>
        <taxon>Acetobacterales</taxon>
        <taxon>Acetobacteraceae</taxon>
        <taxon>Komagataeibacter</taxon>
    </lineage>
</organism>
<sequence length="205" mass="21080">MMDTNAIRSPACSKLAQVDLPAVLACCGMADEVAASSALAAADTPERLLAALVAAGRQTDATCLLAHALPVREAVWWACMCARHTAPRPLPAPTLRVRDMVEGWVRQPGLAPAQQAMEAARLAGAQTPEVWAARAAFWSGPSLAPAGAAVVCPPTHLPGMAVASAVALAAIRGDATRREARLLSFLRSAHDIAAGGSGHLPMEAA</sequence>
<dbReference type="Pfam" id="PF22011">
    <property type="entry name" value="DUF6931"/>
    <property type="match status" value="1"/>
</dbReference>
<evidence type="ECO:0000313" key="1">
    <source>
        <dbReference type="EMBL" id="KPH85986.1"/>
    </source>
</evidence>